<dbReference type="OrthoDB" id="2404610at2759"/>
<evidence type="ECO:0000313" key="3">
    <source>
        <dbReference type="Proteomes" id="UP000789706"/>
    </source>
</evidence>
<sequence length="261" mass="30313">MDDKRILSDDQVKVAFEAFREKFIEIRSQALLLFGFKSRAKEISDLKSAIKAINAIVGNWCGYTINSERKLIGPKEKRVWKYSYQINRKLYKGRGFNNQEEVMTNKLNNPEYRSKVPVLPSYKSKVNDKIQDFFDSIPITNNTVLEYAECEISNSSSNAIDEKDLPLKMPAHIQSTDLSQDIYHVDTTISEGDTVEKKISESLDTIYPPLTISLSSEFLIKNEFDIDILILLLQQKFQISQERLEQWKTKIAFEFRDNINY</sequence>
<evidence type="ECO:0000313" key="2">
    <source>
        <dbReference type="EMBL" id="CAG8631602.1"/>
    </source>
</evidence>
<gene>
    <name evidence="2" type="ORF">DEBURN_LOCUS10800</name>
</gene>
<proteinExistence type="predicted"/>
<feature type="domain" description="Reverse transcriptase" evidence="1">
    <location>
        <begin position="1"/>
        <end position="65"/>
    </location>
</feature>
<dbReference type="EMBL" id="CAJVPK010003857">
    <property type="protein sequence ID" value="CAG8631602.1"/>
    <property type="molecule type" value="Genomic_DNA"/>
</dbReference>
<name>A0A9N9GWJ1_9GLOM</name>
<dbReference type="Proteomes" id="UP000789706">
    <property type="component" value="Unassembled WGS sequence"/>
</dbReference>
<dbReference type="InterPro" id="IPR000477">
    <property type="entry name" value="RT_dom"/>
</dbReference>
<comment type="caution">
    <text evidence="2">The sequence shown here is derived from an EMBL/GenBank/DDBJ whole genome shotgun (WGS) entry which is preliminary data.</text>
</comment>
<organism evidence="2 3">
    <name type="scientific">Diversispora eburnea</name>
    <dbReference type="NCBI Taxonomy" id="1213867"/>
    <lineage>
        <taxon>Eukaryota</taxon>
        <taxon>Fungi</taxon>
        <taxon>Fungi incertae sedis</taxon>
        <taxon>Mucoromycota</taxon>
        <taxon>Glomeromycotina</taxon>
        <taxon>Glomeromycetes</taxon>
        <taxon>Diversisporales</taxon>
        <taxon>Diversisporaceae</taxon>
        <taxon>Diversispora</taxon>
    </lineage>
</organism>
<evidence type="ECO:0000259" key="1">
    <source>
        <dbReference type="PROSITE" id="PS50878"/>
    </source>
</evidence>
<keyword evidence="3" id="KW-1185">Reference proteome</keyword>
<protein>
    <submittedName>
        <fullName evidence="2">3266_t:CDS:1</fullName>
    </submittedName>
</protein>
<dbReference type="AlphaFoldDB" id="A0A9N9GWJ1"/>
<accession>A0A9N9GWJ1</accession>
<dbReference type="PROSITE" id="PS50878">
    <property type="entry name" value="RT_POL"/>
    <property type="match status" value="1"/>
</dbReference>
<reference evidence="2" key="1">
    <citation type="submission" date="2021-06" db="EMBL/GenBank/DDBJ databases">
        <authorList>
            <person name="Kallberg Y."/>
            <person name="Tangrot J."/>
            <person name="Rosling A."/>
        </authorList>
    </citation>
    <scope>NUCLEOTIDE SEQUENCE</scope>
    <source>
        <strain evidence="2">AZ414A</strain>
    </source>
</reference>